<keyword evidence="1" id="KW-1133">Transmembrane helix</keyword>
<dbReference type="RefSeq" id="WP_185970641.1">
    <property type="nucleotide sequence ID" value="NZ_VJND01000013.1"/>
</dbReference>
<proteinExistence type="predicted"/>
<feature type="transmembrane region" description="Helical" evidence="1">
    <location>
        <begin position="109"/>
        <end position="127"/>
    </location>
</feature>
<keyword evidence="3" id="KW-1185">Reference proteome</keyword>
<name>A0A554WL58_9BURK</name>
<dbReference type="AlphaFoldDB" id="A0A554WL58"/>
<evidence type="ECO:0000313" key="3">
    <source>
        <dbReference type="Proteomes" id="UP000320225"/>
    </source>
</evidence>
<evidence type="ECO:0000256" key="1">
    <source>
        <dbReference type="SAM" id="Phobius"/>
    </source>
</evidence>
<feature type="transmembrane region" description="Helical" evidence="1">
    <location>
        <begin position="34"/>
        <end position="55"/>
    </location>
</feature>
<reference evidence="2 3" key="1">
    <citation type="submission" date="2019-07" db="EMBL/GenBank/DDBJ databases">
        <title>Tepidimonas sediminis YIM 72259 draft genome.</title>
        <authorList>
            <person name="Da Costa M.S."/>
            <person name="Froufe H.J.C."/>
            <person name="Egas C."/>
            <person name="Albuquerque L."/>
        </authorList>
    </citation>
    <scope>NUCLEOTIDE SEQUENCE [LARGE SCALE GENOMIC DNA]</scope>
    <source>
        <strain evidence="2 3">YIM 72259</strain>
    </source>
</reference>
<comment type="caution">
    <text evidence="2">The sequence shown here is derived from an EMBL/GenBank/DDBJ whole genome shotgun (WGS) entry which is preliminary data.</text>
</comment>
<organism evidence="2 3">
    <name type="scientific">Tepidimonas sediminis</name>
    <dbReference type="NCBI Taxonomy" id="2588941"/>
    <lineage>
        <taxon>Bacteria</taxon>
        <taxon>Pseudomonadati</taxon>
        <taxon>Pseudomonadota</taxon>
        <taxon>Betaproteobacteria</taxon>
        <taxon>Burkholderiales</taxon>
        <taxon>Tepidimonas</taxon>
    </lineage>
</organism>
<keyword evidence="1" id="KW-0812">Transmembrane</keyword>
<dbReference type="EMBL" id="VJND01000013">
    <property type="protein sequence ID" value="TSE24330.1"/>
    <property type="molecule type" value="Genomic_DNA"/>
</dbReference>
<keyword evidence="1" id="KW-0472">Membrane</keyword>
<evidence type="ECO:0000313" key="2">
    <source>
        <dbReference type="EMBL" id="TSE24330.1"/>
    </source>
</evidence>
<protein>
    <submittedName>
        <fullName evidence="2">ATP synthase I chain</fullName>
    </submittedName>
</protein>
<sequence length="130" mass="14226">MRHVLAAQVLVWVLAIVGAWLAWRFVWPQRAGLVASVAWGGACAFVPALVMAWGMGGGLRGRWRRAAAVQPARSALARWLVWEGIKVLLALTMLVAAPRLVPDLSWPGLLVGLAVVLKGYVLAWWLARIR</sequence>
<feature type="transmembrane region" description="Helical" evidence="1">
    <location>
        <begin position="76"/>
        <end position="97"/>
    </location>
</feature>
<accession>A0A554WL58</accession>
<gene>
    <name evidence="2" type="ORF">Tsedi_01984</name>
</gene>
<dbReference type="Proteomes" id="UP000320225">
    <property type="component" value="Unassembled WGS sequence"/>
</dbReference>